<sequence length="396" mass="45071">MMSLRIGISVLSHEGQNIWENGLGQNVIFLAEAFQRLPFVASVVLIDVGDQRALPHQVDTAAMNLRVMTQREATDEVDLIIEMSGALDTQWLDLMRARGRKAVFFCCGQPYVSLIEPAVFNKPSHAARPDRCDEIWLLPKDELSAPMMRTLHRCPVHMVPYIWHPRFVEQRIAEVSAHGLGYGYESRQPRRQPRRQPHTQSDIDTPRSGLRVAIFEPNISVVKTSSMPMLICDEAYRADRTSVASMHVLNTLHMKDHLTMLHLANSLDLVRQHKATFYGRHDIVGFMAEHADAVVSHQWQNDQNYMHLDVLYGDYPLIHNSPWLRDAGYYYPGFDAQEGGRQLLAAARDHEANLADYRSRSKRVFDAINPFAQANLDAYADRLLHVCGDIGSRLHS</sequence>
<name>A0ABU1LWR5_9BURK</name>
<reference evidence="2 3" key="1">
    <citation type="submission" date="2023-07" db="EMBL/GenBank/DDBJ databases">
        <title>Sorghum-associated microbial communities from plants grown in Nebraska, USA.</title>
        <authorList>
            <person name="Schachtman D."/>
        </authorList>
    </citation>
    <scope>NUCLEOTIDE SEQUENCE [LARGE SCALE GENOMIC DNA]</scope>
    <source>
        <strain evidence="2 3">DS1316</strain>
    </source>
</reference>
<dbReference type="Proteomes" id="UP001264340">
    <property type="component" value="Unassembled WGS sequence"/>
</dbReference>
<evidence type="ECO:0008006" key="4">
    <source>
        <dbReference type="Google" id="ProtNLM"/>
    </source>
</evidence>
<evidence type="ECO:0000313" key="2">
    <source>
        <dbReference type="EMBL" id="MDR6410970.1"/>
    </source>
</evidence>
<protein>
    <recommendedName>
        <fullName evidence="4">DUF2827 domain-containing protein</fullName>
    </recommendedName>
</protein>
<feature type="region of interest" description="Disordered" evidence="1">
    <location>
        <begin position="183"/>
        <end position="207"/>
    </location>
</feature>
<gene>
    <name evidence="2" type="ORF">J2804_004398</name>
</gene>
<dbReference type="EMBL" id="JAVDRP010000009">
    <property type="protein sequence ID" value="MDR6410970.1"/>
    <property type="molecule type" value="Genomic_DNA"/>
</dbReference>
<dbReference type="RefSeq" id="WP_310123730.1">
    <property type="nucleotide sequence ID" value="NZ_JAVDQV010000010.1"/>
</dbReference>
<dbReference type="InterPro" id="IPR021234">
    <property type="entry name" value="DUF2827"/>
</dbReference>
<evidence type="ECO:0000256" key="1">
    <source>
        <dbReference type="SAM" id="MobiDB-lite"/>
    </source>
</evidence>
<organism evidence="2 3">
    <name type="scientific">Paraburkholderia terricola</name>
    <dbReference type="NCBI Taxonomy" id="169427"/>
    <lineage>
        <taxon>Bacteria</taxon>
        <taxon>Pseudomonadati</taxon>
        <taxon>Pseudomonadota</taxon>
        <taxon>Betaproteobacteria</taxon>
        <taxon>Burkholderiales</taxon>
        <taxon>Burkholderiaceae</taxon>
        <taxon>Paraburkholderia</taxon>
    </lineage>
</organism>
<keyword evidence="3" id="KW-1185">Reference proteome</keyword>
<evidence type="ECO:0000313" key="3">
    <source>
        <dbReference type="Proteomes" id="UP001264340"/>
    </source>
</evidence>
<proteinExistence type="predicted"/>
<accession>A0ABU1LWR5</accession>
<comment type="caution">
    <text evidence="2">The sequence shown here is derived from an EMBL/GenBank/DDBJ whole genome shotgun (WGS) entry which is preliminary data.</text>
</comment>
<dbReference type="Pfam" id="PF10933">
    <property type="entry name" value="DUF2827"/>
    <property type="match status" value="1"/>
</dbReference>